<evidence type="ECO:0000256" key="3">
    <source>
        <dbReference type="ARBA" id="ARBA00022989"/>
    </source>
</evidence>
<evidence type="ECO:0000256" key="5">
    <source>
        <dbReference type="SAM" id="Phobius"/>
    </source>
</evidence>
<sequence>MALLLLGAGFVYGVIVMKLLMQIFYQTSLSLQIGNMLDVENFLSKVLMTGLLMGIAFLFPIVMTVLMLLKLIKHSFFERQRIYAYLIAVIFVLLLPPPDLISDIILFAPLVILFELTLILNRIFLKTHLF</sequence>
<reference evidence="6 7" key="1">
    <citation type="journal article" date="2016" name="Nat. Commun.">
        <title>Thousands of microbial genomes shed light on interconnected biogeochemical processes in an aquifer system.</title>
        <authorList>
            <person name="Anantharaman K."/>
            <person name="Brown C.T."/>
            <person name="Hug L.A."/>
            <person name="Sharon I."/>
            <person name="Castelle C.J."/>
            <person name="Probst A.J."/>
            <person name="Thomas B.C."/>
            <person name="Singh A."/>
            <person name="Wilkins M.J."/>
            <person name="Karaoz U."/>
            <person name="Brodie E.L."/>
            <person name="Williams K.H."/>
            <person name="Hubbard S.S."/>
            <person name="Banfield J.F."/>
        </authorList>
    </citation>
    <scope>NUCLEOTIDE SEQUENCE [LARGE SCALE GENOMIC DNA]</scope>
</reference>
<gene>
    <name evidence="6" type="ORF">A3E15_02670</name>
</gene>
<feature type="transmembrane region" description="Helical" evidence="5">
    <location>
        <begin position="104"/>
        <end position="125"/>
    </location>
</feature>
<dbReference type="PANTHER" id="PTHR30371:SF0">
    <property type="entry name" value="SEC-INDEPENDENT PROTEIN TRANSLOCASE PROTEIN TATC, CHLOROPLASTIC-RELATED"/>
    <property type="match status" value="1"/>
</dbReference>
<evidence type="ECO:0000256" key="4">
    <source>
        <dbReference type="ARBA" id="ARBA00023136"/>
    </source>
</evidence>
<keyword evidence="3 5" id="KW-1133">Transmembrane helix</keyword>
<evidence type="ECO:0008006" key="8">
    <source>
        <dbReference type="Google" id="ProtNLM"/>
    </source>
</evidence>
<feature type="transmembrane region" description="Helical" evidence="5">
    <location>
        <begin position="46"/>
        <end position="69"/>
    </location>
</feature>
<evidence type="ECO:0000313" key="6">
    <source>
        <dbReference type="EMBL" id="OGM55546.1"/>
    </source>
</evidence>
<comment type="caution">
    <text evidence="6">The sequence shown here is derived from an EMBL/GenBank/DDBJ whole genome shotgun (WGS) entry which is preliminary data.</text>
</comment>
<dbReference type="InterPro" id="IPR002033">
    <property type="entry name" value="TatC"/>
</dbReference>
<evidence type="ECO:0000256" key="2">
    <source>
        <dbReference type="ARBA" id="ARBA00022692"/>
    </source>
</evidence>
<dbReference type="EMBL" id="MGGX01000023">
    <property type="protein sequence ID" value="OGM55546.1"/>
    <property type="molecule type" value="Genomic_DNA"/>
</dbReference>
<proteinExistence type="predicted"/>
<dbReference type="GO" id="GO:0043953">
    <property type="term" value="P:protein transport by the Tat complex"/>
    <property type="evidence" value="ECO:0007669"/>
    <property type="project" value="TreeGrafter"/>
</dbReference>
<keyword evidence="4 5" id="KW-0472">Membrane</keyword>
<dbReference type="GO" id="GO:0065002">
    <property type="term" value="P:intracellular protein transmembrane transport"/>
    <property type="evidence" value="ECO:0007669"/>
    <property type="project" value="TreeGrafter"/>
</dbReference>
<evidence type="ECO:0000313" key="7">
    <source>
        <dbReference type="Proteomes" id="UP000177794"/>
    </source>
</evidence>
<comment type="subcellular location">
    <subcellularLocation>
        <location evidence="1">Membrane</location>
        <topology evidence="1">Multi-pass membrane protein</topology>
    </subcellularLocation>
</comment>
<dbReference type="PANTHER" id="PTHR30371">
    <property type="entry name" value="SEC-INDEPENDENT PROTEIN TRANSLOCASE PROTEIN TATC"/>
    <property type="match status" value="1"/>
</dbReference>
<dbReference type="Pfam" id="PF00902">
    <property type="entry name" value="TatC"/>
    <property type="match status" value="1"/>
</dbReference>
<dbReference type="GO" id="GO:0033281">
    <property type="term" value="C:TAT protein transport complex"/>
    <property type="evidence" value="ECO:0007669"/>
    <property type="project" value="TreeGrafter"/>
</dbReference>
<protein>
    <recommendedName>
        <fullName evidence="8">Sec-independent protein translocase protein TatC</fullName>
    </recommendedName>
</protein>
<evidence type="ECO:0000256" key="1">
    <source>
        <dbReference type="ARBA" id="ARBA00004141"/>
    </source>
</evidence>
<feature type="transmembrane region" description="Helical" evidence="5">
    <location>
        <begin position="81"/>
        <end position="98"/>
    </location>
</feature>
<keyword evidence="2 5" id="KW-0812">Transmembrane</keyword>
<name>A0A1F8AUZ2_9BACT</name>
<dbReference type="GO" id="GO:0009977">
    <property type="term" value="F:proton motive force dependent protein transmembrane transporter activity"/>
    <property type="evidence" value="ECO:0007669"/>
    <property type="project" value="TreeGrafter"/>
</dbReference>
<dbReference type="AlphaFoldDB" id="A0A1F8AUZ2"/>
<dbReference type="Proteomes" id="UP000177794">
    <property type="component" value="Unassembled WGS sequence"/>
</dbReference>
<dbReference type="STRING" id="1802511.A3E15_02670"/>
<accession>A0A1F8AUZ2</accession>
<organism evidence="6 7">
    <name type="scientific">Candidatus Woesebacteria bacterium RIFCSPHIGHO2_12_FULL_42_9</name>
    <dbReference type="NCBI Taxonomy" id="1802511"/>
    <lineage>
        <taxon>Bacteria</taxon>
        <taxon>Candidatus Woeseibacteriota</taxon>
    </lineage>
</organism>